<keyword evidence="2" id="KW-1185">Reference proteome</keyword>
<sequence length="228" mass="24360">MQQYTTLDQARDGSAFLLINNELFVYVGFVDNGGGQITFPNVYRGVLDTTPGNHAANDRVWFISGTDGLLPELVSVGTTRYVKLLDTTSGGKLDISLAPSFSGSLTNRAGLPLPPQYLTLAGSRTPSPQVGATSIAVAWRNRSRADTLLRVYSDTANTREAGTETRVRWRVGGGSYTTVTTSGSSTTLDVTGKYGTLEVIVDSFITANSKYSTYSDSLTMTLTAPPPP</sequence>
<proteinExistence type="predicted"/>
<reference evidence="1 2" key="1">
    <citation type="submission" date="2022-10" db="EMBL/GenBank/DDBJ databases">
        <authorList>
            <person name="Li J.H."/>
            <person name="Ding Y.F."/>
            <person name="Wei Y.L."/>
        </authorList>
    </citation>
    <scope>NUCLEOTIDE SEQUENCE [LARGE SCALE GENOMIC DNA]</scope>
</reference>
<name>A0AAE9VX27_9CAUD</name>
<evidence type="ECO:0008006" key="3">
    <source>
        <dbReference type="Google" id="ProtNLM"/>
    </source>
</evidence>
<protein>
    <recommendedName>
        <fullName evidence="3">Virion structural protein</fullName>
    </recommendedName>
</protein>
<gene>
    <name evidence="1" type="ORF">PSV3_00239</name>
</gene>
<dbReference type="Proteomes" id="UP001210892">
    <property type="component" value="Segment"/>
</dbReference>
<evidence type="ECO:0000313" key="1">
    <source>
        <dbReference type="EMBL" id="WBF76941.1"/>
    </source>
</evidence>
<dbReference type="EMBL" id="OP712474">
    <property type="protein sequence ID" value="WBF76941.1"/>
    <property type="molecule type" value="Genomic_DNA"/>
</dbReference>
<accession>A0AAE9VX27</accession>
<organism evidence="1 2">
    <name type="scientific">Pseudomonas phage PSV3</name>
    <dbReference type="NCBI Taxonomy" id="3003632"/>
    <lineage>
        <taxon>Viruses</taxon>
        <taxon>Duplodnaviria</taxon>
        <taxon>Heunggongvirae</taxon>
        <taxon>Uroviricota</taxon>
        <taxon>Caudoviricetes</taxon>
        <taxon>Jondennisvirinae</taxon>
        <taxon>Septimatrevirus</taxon>
    </lineage>
</organism>
<evidence type="ECO:0000313" key="2">
    <source>
        <dbReference type="Proteomes" id="UP001210892"/>
    </source>
</evidence>